<dbReference type="Proteomes" id="UP001356427">
    <property type="component" value="Unassembled WGS sequence"/>
</dbReference>
<evidence type="ECO:0000256" key="9">
    <source>
        <dbReference type="SAM" id="Phobius"/>
    </source>
</evidence>
<dbReference type="SUPFAM" id="SSF48726">
    <property type="entry name" value="Immunoglobulin"/>
    <property type="match status" value="2"/>
</dbReference>
<evidence type="ECO:0000256" key="10">
    <source>
        <dbReference type="SAM" id="SignalP"/>
    </source>
</evidence>
<keyword evidence="8" id="KW-0325">Glycoprotein</keyword>
<dbReference type="Pfam" id="PF08205">
    <property type="entry name" value="C2-set_2"/>
    <property type="match status" value="1"/>
</dbReference>
<protein>
    <recommendedName>
        <fullName evidence="11">Ig-like domain-containing protein</fullName>
    </recommendedName>
</protein>
<evidence type="ECO:0000256" key="7">
    <source>
        <dbReference type="ARBA" id="ARBA00023170"/>
    </source>
</evidence>
<dbReference type="InterPro" id="IPR013162">
    <property type="entry name" value="CD80_C2-set"/>
</dbReference>
<keyword evidence="3 9" id="KW-0812">Transmembrane</keyword>
<dbReference type="InterPro" id="IPR040012">
    <property type="entry name" value="CD200R"/>
</dbReference>
<proteinExistence type="inferred from homology"/>
<evidence type="ECO:0000256" key="4">
    <source>
        <dbReference type="ARBA" id="ARBA00022989"/>
    </source>
</evidence>
<gene>
    <name evidence="12" type="ORF">J4Q44_G00146490</name>
</gene>
<evidence type="ECO:0000256" key="2">
    <source>
        <dbReference type="ARBA" id="ARBA00008215"/>
    </source>
</evidence>
<dbReference type="GO" id="GO:0150077">
    <property type="term" value="P:regulation of neuroinflammatory response"/>
    <property type="evidence" value="ECO:0007669"/>
    <property type="project" value="InterPro"/>
</dbReference>
<feature type="domain" description="Ig-like" evidence="11">
    <location>
        <begin position="37"/>
        <end position="152"/>
    </location>
</feature>
<reference evidence="12 13" key="1">
    <citation type="submission" date="2021-04" db="EMBL/GenBank/DDBJ databases">
        <authorList>
            <person name="De Guttry C."/>
            <person name="Zahm M."/>
            <person name="Klopp C."/>
            <person name="Cabau C."/>
            <person name="Louis A."/>
            <person name="Berthelot C."/>
            <person name="Parey E."/>
            <person name="Roest Crollius H."/>
            <person name="Montfort J."/>
            <person name="Robinson-Rechavi M."/>
            <person name="Bucao C."/>
            <person name="Bouchez O."/>
            <person name="Gislard M."/>
            <person name="Lluch J."/>
            <person name="Milhes M."/>
            <person name="Lampietro C."/>
            <person name="Lopez Roques C."/>
            <person name="Donnadieu C."/>
            <person name="Braasch I."/>
            <person name="Desvignes T."/>
            <person name="Postlethwait J."/>
            <person name="Bobe J."/>
            <person name="Wedekind C."/>
            <person name="Guiguen Y."/>
        </authorList>
    </citation>
    <scope>NUCLEOTIDE SEQUENCE [LARGE SCALE GENOMIC DNA]</scope>
    <source>
        <strain evidence="12">Cs_M1</strain>
        <tissue evidence="12">Blood</tissue>
    </source>
</reference>
<dbReference type="AlphaFoldDB" id="A0AAN8LMZ0"/>
<dbReference type="GO" id="GO:0009986">
    <property type="term" value="C:cell surface"/>
    <property type="evidence" value="ECO:0007669"/>
    <property type="project" value="UniProtKB-ARBA"/>
</dbReference>
<keyword evidence="4 9" id="KW-1133">Transmembrane helix</keyword>
<dbReference type="EMBL" id="JAGTTL010000012">
    <property type="protein sequence ID" value="KAK6315120.1"/>
    <property type="molecule type" value="Genomic_DNA"/>
</dbReference>
<dbReference type="GO" id="GO:0038023">
    <property type="term" value="F:signaling receptor activity"/>
    <property type="evidence" value="ECO:0007669"/>
    <property type="project" value="InterPro"/>
</dbReference>
<evidence type="ECO:0000313" key="13">
    <source>
        <dbReference type="Proteomes" id="UP001356427"/>
    </source>
</evidence>
<accession>A0AAN8LMZ0</accession>
<dbReference type="InterPro" id="IPR036179">
    <property type="entry name" value="Ig-like_dom_sf"/>
</dbReference>
<evidence type="ECO:0000256" key="3">
    <source>
        <dbReference type="ARBA" id="ARBA00022692"/>
    </source>
</evidence>
<evidence type="ECO:0000259" key="11">
    <source>
        <dbReference type="PROSITE" id="PS50835"/>
    </source>
</evidence>
<feature type="signal peptide" evidence="10">
    <location>
        <begin position="1"/>
        <end position="20"/>
    </location>
</feature>
<evidence type="ECO:0000256" key="8">
    <source>
        <dbReference type="ARBA" id="ARBA00023180"/>
    </source>
</evidence>
<dbReference type="InterPro" id="IPR013106">
    <property type="entry name" value="Ig_V-set"/>
</dbReference>
<keyword evidence="7" id="KW-0675">Receptor</keyword>
<dbReference type="PANTHER" id="PTHR21462:SF2">
    <property type="entry name" value="CELL SURFACE GLYCOPROTEIN CD200 RECEPTOR 2"/>
    <property type="match status" value="1"/>
</dbReference>
<dbReference type="PANTHER" id="PTHR21462">
    <property type="entry name" value="CELL SURFACE GLYCOPROTEIN OX2 RECEPTOR PRECURSOR"/>
    <property type="match status" value="1"/>
</dbReference>
<name>A0AAN8LMZ0_9TELE</name>
<feature type="chain" id="PRO_5042863884" description="Ig-like domain-containing protein" evidence="10">
    <location>
        <begin position="21"/>
        <end position="317"/>
    </location>
</feature>
<dbReference type="InterPro" id="IPR007110">
    <property type="entry name" value="Ig-like_dom"/>
</dbReference>
<feature type="domain" description="Ig-like" evidence="11">
    <location>
        <begin position="157"/>
        <end position="238"/>
    </location>
</feature>
<sequence>MGNTCIIGVISLLAVSATWSLETGYNHNISVSSHASPFLTSIVPLDLQHGVIVAKSEHFHLGNDAILKCSNKTWSEMIYTIWKINLDGIECQISSSNDNQNLNTCNDGKAMLNTSRGESYLRIPDFSNRDEGIYHCESVYKAGSYAANIDVSLIAPPSVSAWLEWEGSRRVAVCLAEGGKPAASISWSDKWNSTSTTTLNQDGVNKVESRLVLPEGIATGNLTCSVIHPSWEEVHMVTPGTLIPWRLVIISVGTISIIMAILGGLYFTRKHPCKIGPKTTSESKAPQPQDYVEEVEPYASYVQRVNSIYNSSADLFT</sequence>
<dbReference type="InterPro" id="IPR013783">
    <property type="entry name" value="Ig-like_fold"/>
</dbReference>
<organism evidence="12 13">
    <name type="scientific">Coregonus suidteri</name>
    <dbReference type="NCBI Taxonomy" id="861788"/>
    <lineage>
        <taxon>Eukaryota</taxon>
        <taxon>Metazoa</taxon>
        <taxon>Chordata</taxon>
        <taxon>Craniata</taxon>
        <taxon>Vertebrata</taxon>
        <taxon>Euteleostomi</taxon>
        <taxon>Actinopterygii</taxon>
        <taxon>Neopterygii</taxon>
        <taxon>Teleostei</taxon>
        <taxon>Protacanthopterygii</taxon>
        <taxon>Salmoniformes</taxon>
        <taxon>Salmonidae</taxon>
        <taxon>Coregoninae</taxon>
        <taxon>Coregonus</taxon>
    </lineage>
</organism>
<evidence type="ECO:0000256" key="6">
    <source>
        <dbReference type="ARBA" id="ARBA00023157"/>
    </source>
</evidence>
<evidence type="ECO:0000256" key="5">
    <source>
        <dbReference type="ARBA" id="ARBA00023136"/>
    </source>
</evidence>
<comment type="caution">
    <text evidence="12">The sequence shown here is derived from an EMBL/GenBank/DDBJ whole genome shotgun (WGS) entry which is preliminary data.</text>
</comment>
<dbReference type="Pfam" id="PF07686">
    <property type="entry name" value="V-set"/>
    <property type="match status" value="1"/>
</dbReference>
<keyword evidence="13" id="KW-1185">Reference proteome</keyword>
<keyword evidence="10" id="KW-0732">Signal</keyword>
<evidence type="ECO:0000256" key="1">
    <source>
        <dbReference type="ARBA" id="ARBA00004167"/>
    </source>
</evidence>
<dbReference type="PROSITE" id="PS50835">
    <property type="entry name" value="IG_LIKE"/>
    <property type="match status" value="2"/>
</dbReference>
<comment type="similarity">
    <text evidence="2">Belongs to the CD200R family.</text>
</comment>
<feature type="transmembrane region" description="Helical" evidence="9">
    <location>
        <begin position="245"/>
        <end position="268"/>
    </location>
</feature>
<dbReference type="Gene3D" id="2.60.40.10">
    <property type="entry name" value="Immunoglobulins"/>
    <property type="match status" value="2"/>
</dbReference>
<comment type="subcellular location">
    <subcellularLocation>
        <location evidence="1">Membrane</location>
        <topology evidence="1">Single-pass membrane protein</topology>
    </subcellularLocation>
</comment>
<dbReference type="GO" id="GO:0016020">
    <property type="term" value="C:membrane"/>
    <property type="evidence" value="ECO:0007669"/>
    <property type="project" value="UniProtKB-SubCell"/>
</dbReference>
<keyword evidence="6" id="KW-1015">Disulfide bond</keyword>
<keyword evidence="5 9" id="KW-0472">Membrane</keyword>
<evidence type="ECO:0000313" key="12">
    <source>
        <dbReference type="EMBL" id="KAK6315120.1"/>
    </source>
</evidence>